<keyword evidence="1" id="KW-0732">Signal</keyword>
<dbReference type="Pfam" id="PF01471">
    <property type="entry name" value="PG_binding_1"/>
    <property type="match status" value="1"/>
</dbReference>
<dbReference type="InterPro" id="IPR036365">
    <property type="entry name" value="PGBD-like_sf"/>
</dbReference>
<reference evidence="4" key="1">
    <citation type="journal article" date="2019" name="Int. J. Syst. Evol. Microbiol.">
        <title>The Global Catalogue of Microorganisms (GCM) 10K type strain sequencing project: providing services to taxonomists for standard genome sequencing and annotation.</title>
        <authorList>
            <consortium name="The Broad Institute Genomics Platform"/>
            <consortium name="The Broad Institute Genome Sequencing Center for Infectious Disease"/>
            <person name="Wu L."/>
            <person name="Ma J."/>
        </authorList>
    </citation>
    <scope>NUCLEOTIDE SEQUENCE [LARGE SCALE GENOMIC DNA]</scope>
    <source>
        <strain evidence="4">CGMCC 4.1437</strain>
    </source>
</reference>
<dbReference type="InterPro" id="IPR036366">
    <property type="entry name" value="PGBDSf"/>
</dbReference>
<accession>A0ABW0X613</accession>
<feature type="domain" description="Peptidoglycan binding-like" evidence="2">
    <location>
        <begin position="41"/>
        <end position="95"/>
    </location>
</feature>
<protein>
    <submittedName>
        <fullName evidence="3">Peptidoglycan-binding protein</fullName>
    </submittedName>
</protein>
<dbReference type="EMBL" id="JBHSOF010000025">
    <property type="protein sequence ID" value="MFC5665213.1"/>
    <property type="molecule type" value="Genomic_DNA"/>
</dbReference>
<keyword evidence="4" id="KW-1185">Reference proteome</keyword>
<evidence type="ECO:0000256" key="1">
    <source>
        <dbReference type="SAM" id="SignalP"/>
    </source>
</evidence>
<evidence type="ECO:0000313" key="4">
    <source>
        <dbReference type="Proteomes" id="UP001595975"/>
    </source>
</evidence>
<evidence type="ECO:0000313" key="3">
    <source>
        <dbReference type="EMBL" id="MFC5665213.1"/>
    </source>
</evidence>
<organism evidence="3 4">
    <name type="scientific">Kitasatospora misakiensis</name>
    <dbReference type="NCBI Taxonomy" id="67330"/>
    <lineage>
        <taxon>Bacteria</taxon>
        <taxon>Bacillati</taxon>
        <taxon>Actinomycetota</taxon>
        <taxon>Actinomycetes</taxon>
        <taxon>Kitasatosporales</taxon>
        <taxon>Streptomycetaceae</taxon>
        <taxon>Kitasatospora</taxon>
    </lineage>
</organism>
<dbReference type="Proteomes" id="UP001595975">
    <property type="component" value="Unassembled WGS sequence"/>
</dbReference>
<evidence type="ECO:0000259" key="2">
    <source>
        <dbReference type="Pfam" id="PF01471"/>
    </source>
</evidence>
<proteinExistence type="predicted"/>
<feature type="signal peptide" evidence="1">
    <location>
        <begin position="1"/>
        <end position="29"/>
    </location>
</feature>
<comment type="caution">
    <text evidence="3">The sequence shown here is derived from an EMBL/GenBank/DDBJ whole genome shotgun (WGS) entry which is preliminary data.</text>
</comment>
<sequence>MIKHVFRRGAVTLGAAAVAVTTLAGVAHADRGVPYVKPGQRGDGVACVQQGLRNAGYSIAVDGQYGNATYAALTDFQHQHGLSPDGIVGPKTGDVLYYDFLKPSGNLVQIEFCPTVIPTS</sequence>
<gene>
    <name evidence="3" type="ORF">ACFP3U_19775</name>
</gene>
<dbReference type="InterPro" id="IPR002477">
    <property type="entry name" value="Peptidoglycan-bd-like"/>
</dbReference>
<dbReference type="RefSeq" id="WP_380226902.1">
    <property type="nucleotide sequence ID" value="NZ_JBHSOF010000025.1"/>
</dbReference>
<dbReference type="SUPFAM" id="SSF47090">
    <property type="entry name" value="PGBD-like"/>
    <property type="match status" value="1"/>
</dbReference>
<feature type="chain" id="PRO_5045967655" evidence="1">
    <location>
        <begin position="30"/>
        <end position="120"/>
    </location>
</feature>
<name>A0ABW0X613_9ACTN</name>
<dbReference type="Gene3D" id="1.10.101.10">
    <property type="entry name" value="PGBD-like superfamily/PGBD"/>
    <property type="match status" value="1"/>
</dbReference>